<sequence>MTDSNPAVFDPAALGSTGLRVGTAEREKAAAALGEHFAAGRLEVDEYDERVARAFSAKTTGDLVVLFTDLPRPAPPTAPRVRRGDRGVLQVAAIVAFVAAVALVVTTHIFPFFLFPVLFLVIVRARRGWGPGYRRRYYRM</sequence>
<dbReference type="PANTHER" id="PTHR40763">
    <property type="entry name" value="MEMBRANE PROTEIN-RELATED"/>
    <property type="match status" value="1"/>
</dbReference>
<comment type="caution">
    <text evidence="3">The sequence shown here is derived from an EMBL/GenBank/DDBJ whole genome shotgun (WGS) entry which is preliminary data.</text>
</comment>
<keyword evidence="1" id="KW-0472">Membrane</keyword>
<evidence type="ECO:0000313" key="4">
    <source>
        <dbReference type="Proteomes" id="UP000733379"/>
    </source>
</evidence>
<name>A0ABS6B6P1_9NOCA</name>
<dbReference type="Pfam" id="PF08044">
    <property type="entry name" value="DUF1707"/>
    <property type="match status" value="1"/>
</dbReference>
<keyword evidence="1" id="KW-0812">Transmembrane</keyword>
<evidence type="ECO:0000313" key="3">
    <source>
        <dbReference type="EMBL" id="MBU3065066.1"/>
    </source>
</evidence>
<protein>
    <submittedName>
        <fullName evidence="3">DUF1707 domain-containing protein</fullName>
    </submittedName>
</protein>
<dbReference type="Proteomes" id="UP000733379">
    <property type="component" value="Unassembled WGS sequence"/>
</dbReference>
<organism evidence="3 4">
    <name type="scientific">Nocardia albiluteola</name>
    <dbReference type="NCBI Taxonomy" id="2842303"/>
    <lineage>
        <taxon>Bacteria</taxon>
        <taxon>Bacillati</taxon>
        <taxon>Actinomycetota</taxon>
        <taxon>Actinomycetes</taxon>
        <taxon>Mycobacteriales</taxon>
        <taxon>Nocardiaceae</taxon>
        <taxon>Nocardia</taxon>
    </lineage>
</organism>
<dbReference type="EMBL" id="JAHKNI010000009">
    <property type="protein sequence ID" value="MBU3065066.1"/>
    <property type="molecule type" value="Genomic_DNA"/>
</dbReference>
<keyword evidence="1" id="KW-1133">Transmembrane helix</keyword>
<reference evidence="3 4" key="1">
    <citation type="submission" date="2021-06" db="EMBL/GenBank/DDBJ databases">
        <title>Actinomycetes sequencing.</title>
        <authorList>
            <person name="Shan Q."/>
        </authorList>
    </citation>
    <scope>NUCLEOTIDE SEQUENCE [LARGE SCALE GENOMIC DNA]</scope>
    <source>
        <strain evidence="3 4">NEAU-G5</strain>
    </source>
</reference>
<feature type="domain" description="DUF1707" evidence="2">
    <location>
        <begin position="19"/>
        <end position="71"/>
    </location>
</feature>
<keyword evidence="4" id="KW-1185">Reference proteome</keyword>
<feature type="transmembrane region" description="Helical" evidence="1">
    <location>
        <begin position="87"/>
        <end position="106"/>
    </location>
</feature>
<dbReference type="RefSeq" id="WP_215920829.1">
    <property type="nucleotide sequence ID" value="NZ_JAHKNI010000009.1"/>
</dbReference>
<evidence type="ECO:0000256" key="1">
    <source>
        <dbReference type="SAM" id="Phobius"/>
    </source>
</evidence>
<evidence type="ECO:0000259" key="2">
    <source>
        <dbReference type="Pfam" id="PF08044"/>
    </source>
</evidence>
<accession>A0ABS6B6P1</accession>
<gene>
    <name evidence="3" type="ORF">KO481_26485</name>
</gene>
<dbReference type="InterPro" id="IPR012551">
    <property type="entry name" value="DUF1707_SHOCT-like"/>
</dbReference>
<dbReference type="PANTHER" id="PTHR40763:SF4">
    <property type="entry name" value="DUF1707 DOMAIN-CONTAINING PROTEIN"/>
    <property type="match status" value="1"/>
</dbReference>
<proteinExistence type="predicted"/>